<gene>
    <name evidence="2" type="ORF">EA26_15950</name>
</gene>
<comment type="caution">
    <text evidence="2">The sequence shown here is derived from an EMBL/GenBank/DDBJ whole genome shotgun (WGS) entry which is preliminary data.</text>
</comment>
<dbReference type="PANTHER" id="PTHR13369">
    <property type="match status" value="1"/>
</dbReference>
<dbReference type="InterPro" id="IPR029063">
    <property type="entry name" value="SAM-dependent_MTases_sf"/>
</dbReference>
<dbReference type="Pfam" id="PF13679">
    <property type="entry name" value="Methyltransf_32"/>
    <property type="match status" value="1"/>
</dbReference>
<keyword evidence="2" id="KW-0808">Transferase</keyword>
<dbReference type="GeneID" id="43684572"/>
<evidence type="ECO:0000259" key="1">
    <source>
        <dbReference type="Pfam" id="PF13679"/>
    </source>
</evidence>
<dbReference type="RefSeq" id="WP_039429739.1">
    <property type="nucleotide sequence ID" value="NZ_CP061845.1"/>
</dbReference>
<dbReference type="STRING" id="29495.EA26_15950"/>
<dbReference type="GO" id="GO:0008168">
    <property type="term" value="F:methyltransferase activity"/>
    <property type="evidence" value="ECO:0007669"/>
    <property type="project" value="UniProtKB-KW"/>
</dbReference>
<protein>
    <submittedName>
        <fullName evidence="2">SAM-dependent methyltransferase</fullName>
    </submittedName>
</protein>
<reference evidence="2 3" key="1">
    <citation type="submission" date="2014-04" db="EMBL/GenBank/DDBJ databases">
        <title>Genome sequencing of Vibrio navarrensis strains.</title>
        <authorList>
            <person name="Gladney L.M."/>
            <person name="Katz L.S."/>
            <person name="Marino-Ramirez L."/>
            <person name="Jordan I.K."/>
        </authorList>
    </citation>
    <scope>NUCLEOTIDE SEQUENCE [LARGE SCALE GENOMIC DNA]</scope>
    <source>
        <strain evidence="2 3">ATCC 51183</strain>
    </source>
</reference>
<keyword evidence="2" id="KW-0489">Methyltransferase</keyword>
<dbReference type="SUPFAM" id="SSF53335">
    <property type="entry name" value="S-adenosyl-L-methionine-dependent methyltransferases"/>
    <property type="match status" value="2"/>
</dbReference>
<organism evidence="2 3">
    <name type="scientific">Vibrio navarrensis</name>
    <dbReference type="NCBI Taxonomy" id="29495"/>
    <lineage>
        <taxon>Bacteria</taxon>
        <taxon>Pseudomonadati</taxon>
        <taxon>Pseudomonadota</taxon>
        <taxon>Gammaproteobacteria</taxon>
        <taxon>Vibrionales</taxon>
        <taxon>Vibrionaceae</taxon>
        <taxon>Vibrio</taxon>
    </lineage>
</organism>
<feature type="domain" description="Methyltransferase" evidence="1">
    <location>
        <begin position="105"/>
        <end position="230"/>
    </location>
</feature>
<accession>A0A099LMR0</accession>
<dbReference type="Gene3D" id="3.40.50.150">
    <property type="entry name" value="Vaccinia Virus protein VP39"/>
    <property type="match status" value="1"/>
</dbReference>
<keyword evidence="3" id="KW-1185">Reference proteome</keyword>
<sequence>MQAQFHFINDWLLENEDLWRFEPFHRSLANTLPWQASHPELCNWLSLLSHQQIAQLKTQPEILEEQLKPFFPSLSIVKDMADVASLNKRQISLSSMISNGIPGRKLQQITAMGAVCLDHHAGDSWLEWCAGKGYLGRVLAGESQQPVTSFEYQHALCEEGQKAADELNLAMSFVQGDAFDERSKRFFHPNQHAVALHACGDLHVRLIQNGTSANVAAMSIAPCCYHLIQDEAYQALSIPAQQSKLKLSKKELRIPLQQTVTGGERVKRQREQEMIYRLAFDLICREQLQLQEYVPVPSIKKSQLNAGFAAFCRWAATQKSLCWPKVDYDRFETLGEERFWRMERLSLVQQIFQRPLEMWLVYDRVLFLQQHGYHVDLFTFCERRVTPRNLLIQARKMAPTK</sequence>
<dbReference type="eggNOG" id="ENOG502Z7Q4">
    <property type="taxonomic scope" value="Bacteria"/>
</dbReference>
<dbReference type="AlphaFoldDB" id="A0A099LMR0"/>
<evidence type="ECO:0000313" key="2">
    <source>
        <dbReference type="EMBL" id="KGK08721.1"/>
    </source>
</evidence>
<dbReference type="Proteomes" id="UP000029994">
    <property type="component" value="Unassembled WGS sequence"/>
</dbReference>
<proteinExistence type="predicted"/>
<dbReference type="GO" id="GO:0032259">
    <property type="term" value="P:methylation"/>
    <property type="evidence" value="ECO:0007669"/>
    <property type="project" value="UniProtKB-KW"/>
</dbReference>
<dbReference type="EMBL" id="JMCG01000002">
    <property type="protein sequence ID" value="KGK08721.1"/>
    <property type="molecule type" value="Genomic_DNA"/>
</dbReference>
<dbReference type="PANTHER" id="PTHR13369:SF0">
    <property type="entry name" value="GLUTATHIONE S-TRANSFERASE C-TERMINAL DOMAIN-CONTAINING PROTEIN"/>
    <property type="match status" value="1"/>
</dbReference>
<name>A0A099LMR0_9VIBR</name>
<evidence type="ECO:0000313" key="3">
    <source>
        <dbReference type="Proteomes" id="UP000029994"/>
    </source>
</evidence>
<dbReference type="InterPro" id="IPR025714">
    <property type="entry name" value="Methyltranfer_dom"/>
</dbReference>